<gene>
    <name evidence="1" type="ordered locus">Cpin_6065</name>
</gene>
<reference evidence="1 2" key="2">
    <citation type="journal article" date="2010" name="Stand. Genomic Sci.">
        <title>Complete genome sequence of Chitinophaga pinensis type strain (UQM 2034).</title>
        <authorList>
            <person name="Glavina Del Rio T."/>
            <person name="Abt B."/>
            <person name="Spring S."/>
            <person name="Lapidus A."/>
            <person name="Nolan M."/>
            <person name="Tice H."/>
            <person name="Copeland A."/>
            <person name="Cheng J.F."/>
            <person name="Chen F."/>
            <person name="Bruce D."/>
            <person name="Goodwin L."/>
            <person name="Pitluck S."/>
            <person name="Ivanova N."/>
            <person name="Mavromatis K."/>
            <person name="Mikhailova N."/>
            <person name="Pati A."/>
            <person name="Chen A."/>
            <person name="Palaniappan K."/>
            <person name="Land M."/>
            <person name="Hauser L."/>
            <person name="Chang Y.J."/>
            <person name="Jeffries C.D."/>
            <person name="Chain P."/>
            <person name="Saunders E."/>
            <person name="Detter J.C."/>
            <person name="Brettin T."/>
            <person name="Rohde M."/>
            <person name="Goker M."/>
            <person name="Bristow J."/>
            <person name="Eisen J.A."/>
            <person name="Markowitz V."/>
            <person name="Hugenholtz P."/>
            <person name="Kyrpides N.C."/>
            <person name="Klenk H.P."/>
            <person name="Lucas S."/>
        </authorList>
    </citation>
    <scope>NUCLEOTIDE SEQUENCE [LARGE SCALE GENOMIC DNA]</scope>
    <source>
        <strain evidence="2">ATCC 43595 / DSM 2588 / LMG 13176 / NBRC 15968 / NCIMB 11800 / UQM 2034</strain>
    </source>
</reference>
<dbReference type="RefSeq" id="WP_012793642.1">
    <property type="nucleotide sequence ID" value="NC_013132.1"/>
</dbReference>
<dbReference type="EMBL" id="CP001699">
    <property type="protein sequence ID" value="ACU63477.1"/>
    <property type="molecule type" value="Genomic_DNA"/>
</dbReference>
<sequence>MKKNYGHTIWKMLREYAIWQPGDIVALGDFGVIRDNCFERIGNIRDYISDTEIKAKANELGEVSVRSDYDVERSNQKDIVNLNYQFKKNNGVLLSAREVQVNTFLELQKTARLIAAEERWDRSWFVVTSVRTAGRFVLVISKDLNMSIEGEANAVDEFLEGRSDNASAVKLTGAINLKIVGGNGPLSVRLHQLKEQGDSFKHLEHGVPDRNAWVLAPYMNAIPEE</sequence>
<dbReference type="KEGG" id="cpi:Cpin_6065"/>
<evidence type="ECO:0000313" key="1">
    <source>
        <dbReference type="EMBL" id="ACU63477.1"/>
    </source>
</evidence>
<organism evidence="1 2">
    <name type="scientific">Chitinophaga pinensis (strain ATCC 43595 / DSM 2588 / LMG 13176 / NBRC 15968 / NCIMB 11800 / UQM 2034)</name>
    <dbReference type="NCBI Taxonomy" id="485918"/>
    <lineage>
        <taxon>Bacteria</taxon>
        <taxon>Pseudomonadati</taxon>
        <taxon>Bacteroidota</taxon>
        <taxon>Chitinophagia</taxon>
        <taxon>Chitinophagales</taxon>
        <taxon>Chitinophagaceae</taxon>
        <taxon>Chitinophaga</taxon>
    </lineage>
</organism>
<reference evidence="2" key="1">
    <citation type="submission" date="2009-08" db="EMBL/GenBank/DDBJ databases">
        <title>The complete genome of Chitinophaga pinensis DSM 2588.</title>
        <authorList>
            <consortium name="US DOE Joint Genome Institute (JGI-PGF)"/>
            <person name="Lucas S."/>
            <person name="Copeland A."/>
            <person name="Lapidus A."/>
            <person name="Glavina del Rio T."/>
            <person name="Dalin E."/>
            <person name="Tice H."/>
            <person name="Bruce D."/>
            <person name="Goodwin L."/>
            <person name="Pitluck S."/>
            <person name="Kyrpides N."/>
            <person name="Mavromatis K."/>
            <person name="Ivanova N."/>
            <person name="Mikhailova N."/>
            <person name="Sims D."/>
            <person name="Meinche L."/>
            <person name="Brettin T."/>
            <person name="Detter J.C."/>
            <person name="Han C."/>
            <person name="Larimer F."/>
            <person name="Land M."/>
            <person name="Hauser L."/>
            <person name="Markowitz V."/>
            <person name="Cheng J.-F."/>
            <person name="Hugenholtz P."/>
            <person name="Woyke T."/>
            <person name="Wu D."/>
            <person name="Spring S."/>
            <person name="Klenk H.-P."/>
            <person name="Eisen J.A."/>
        </authorList>
    </citation>
    <scope>NUCLEOTIDE SEQUENCE [LARGE SCALE GENOMIC DNA]</scope>
    <source>
        <strain evidence="2">ATCC 43595 / DSM 2588 / LMG 13176 / NBRC 15968 / NCIMB 11800 / UQM 2034</strain>
    </source>
</reference>
<dbReference type="Proteomes" id="UP000002215">
    <property type="component" value="Chromosome"/>
</dbReference>
<evidence type="ECO:0000313" key="2">
    <source>
        <dbReference type="Proteomes" id="UP000002215"/>
    </source>
</evidence>
<proteinExistence type="predicted"/>
<dbReference type="AlphaFoldDB" id="A0A979GA33"/>
<dbReference type="OrthoDB" id="677487at2"/>
<accession>A0A979GA33</accession>
<name>A0A979GA33_CHIPD</name>
<protein>
    <submittedName>
        <fullName evidence="1">Uncharacterized protein</fullName>
    </submittedName>
</protein>